<evidence type="ECO:0000256" key="1">
    <source>
        <dbReference type="ARBA" id="ARBA00003469"/>
    </source>
</evidence>
<comment type="catalytic activity">
    <reaction evidence="11">
        <text>N(6)-(pyridoxal phosphate)-L-lysyl-[4-amino-5-hydroxymethyl-2-methylpyrimidine phosphate synthase] + L-histidyl-[4-amino-5-hydroxymethyl-2-methylpyrimidine phosphate synthase] + 2 Fe(3+) + 4 H2O = L-lysyl-[4-amino-5-hydroxymethyl-2-methylpyrimidine phosphate synthase] + (2S)-2-amino-5-hydroxy-4-oxopentanoyl-[4-amino-5-hydroxymethyl-2-methylpyrimidine phosphate synthase] + 4-amino-2-methyl-5-(phosphooxymethyl)pyrimidine + 3-oxopropanoate + 2 Fe(2+) + 2 H(+)</text>
        <dbReference type="Rhea" id="RHEA:65756"/>
        <dbReference type="Rhea" id="RHEA-COMP:16892"/>
        <dbReference type="Rhea" id="RHEA-COMP:16893"/>
        <dbReference type="Rhea" id="RHEA-COMP:16894"/>
        <dbReference type="Rhea" id="RHEA-COMP:16895"/>
        <dbReference type="ChEBI" id="CHEBI:15377"/>
        <dbReference type="ChEBI" id="CHEBI:15378"/>
        <dbReference type="ChEBI" id="CHEBI:29033"/>
        <dbReference type="ChEBI" id="CHEBI:29034"/>
        <dbReference type="ChEBI" id="CHEBI:29969"/>
        <dbReference type="ChEBI" id="CHEBI:29979"/>
        <dbReference type="ChEBI" id="CHEBI:33190"/>
        <dbReference type="ChEBI" id="CHEBI:58354"/>
        <dbReference type="ChEBI" id="CHEBI:143915"/>
        <dbReference type="ChEBI" id="CHEBI:157692"/>
    </reaction>
    <physiologicalReaction direction="left-to-right" evidence="11">
        <dbReference type="Rhea" id="RHEA:65757"/>
    </physiologicalReaction>
</comment>
<dbReference type="Proteomes" id="UP000268016">
    <property type="component" value="Unassembled WGS sequence"/>
</dbReference>
<keyword evidence="5" id="KW-0808">Transferase</keyword>
<keyword evidence="7" id="KW-0663">Pyridoxal phosphate</keyword>
<evidence type="ECO:0000259" key="13">
    <source>
        <dbReference type="Pfam" id="PF09084"/>
    </source>
</evidence>
<dbReference type="GO" id="GO:0046872">
    <property type="term" value="F:metal ion binding"/>
    <property type="evidence" value="ECO:0007669"/>
    <property type="project" value="UniProtKB-KW"/>
</dbReference>
<evidence type="ECO:0000256" key="7">
    <source>
        <dbReference type="ARBA" id="ARBA00022898"/>
    </source>
</evidence>
<dbReference type="OrthoDB" id="5372616at2"/>
<dbReference type="PANTHER" id="PTHR31528">
    <property type="entry name" value="4-AMINO-5-HYDROXYMETHYL-2-METHYLPYRIMIDINE PHOSPHATE SYNTHASE THI11-RELATED"/>
    <property type="match status" value="1"/>
</dbReference>
<evidence type="ECO:0000256" key="12">
    <source>
        <dbReference type="SAM" id="SignalP"/>
    </source>
</evidence>
<keyword evidence="8" id="KW-0784">Thiamine biosynthesis</keyword>
<evidence type="ECO:0000256" key="8">
    <source>
        <dbReference type="ARBA" id="ARBA00022977"/>
    </source>
</evidence>
<protein>
    <recommendedName>
        <fullName evidence="10">Thiamine pyrimidine synthase</fullName>
    </recommendedName>
</protein>
<dbReference type="InterPro" id="IPR027939">
    <property type="entry name" value="NMT1/THI5"/>
</dbReference>
<evidence type="ECO:0000313" key="14">
    <source>
        <dbReference type="EMBL" id="ROT97826.1"/>
    </source>
</evidence>
<keyword evidence="12" id="KW-0732">Signal</keyword>
<dbReference type="AlphaFoldDB" id="A0A3N2QRJ6"/>
<dbReference type="PANTHER" id="PTHR31528:SF1">
    <property type="entry name" value="4-AMINO-5-HYDROXYMETHYL-2-METHYLPYRIMIDINE PHOSPHATE SYNTHASE THI11-RELATED"/>
    <property type="match status" value="1"/>
</dbReference>
<dbReference type="InterPro" id="IPR015168">
    <property type="entry name" value="SsuA/THI5"/>
</dbReference>
<dbReference type="Gene3D" id="3.40.190.10">
    <property type="entry name" value="Periplasmic binding protein-like II"/>
    <property type="match status" value="2"/>
</dbReference>
<evidence type="ECO:0000256" key="2">
    <source>
        <dbReference type="ARBA" id="ARBA00004948"/>
    </source>
</evidence>
<comment type="caution">
    <text evidence="14">The sequence shown here is derived from an EMBL/GenBank/DDBJ whole genome shotgun (WGS) entry which is preliminary data.</text>
</comment>
<comment type="function">
    <text evidence="1">Responsible for the formation of the pyrimidine heterocycle in the thiamine biosynthesis pathway. Catalyzes the formation of hydroxymethylpyrimidine phosphate (HMP-P) from histidine and pyridoxal phosphate (PLP). The protein uses PLP and the active site histidine to form HMP-P, generating an inactive enzyme. The enzyme can only undergo a single turnover, which suggests it is a suicide enzyme.</text>
</comment>
<dbReference type="GO" id="GO:0009228">
    <property type="term" value="P:thiamine biosynthetic process"/>
    <property type="evidence" value="ECO:0007669"/>
    <property type="project" value="UniProtKB-KW"/>
</dbReference>
<accession>A0A3N2QRJ6</accession>
<feature type="signal peptide" evidence="12">
    <location>
        <begin position="1"/>
        <end position="22"/>
    </location>
</feature>
<feature type="domain" description="SsuA/THI5-like" evidence="13">
    <location>
        <begin position="37"/>
        <end position="245"/>
    </location>
</feature>
<proteinExistence type="inferred from homology"/>
<comment type="pathway">
    <text evidence="2">Cofactor biosynthesis; thiamine diphosphate biosynthesis.</text>
</comment>
<dbReference type="RefSeq" id="WP_123643832.1">
    <property type="nucleotide sequence ID" value="NZ_ML119091.1"/>
</dbReference>
<keyword evidence="6" id="KW-0479">Metal-binding</keyword>
<evidence type="ECO:0000256" key="11">
    <source>
        <dbReference type="ARBA" id="ARBA00048179"/>
    </source>
</evidence>
<evidence type="ECO:0000256" key="5">
    <source>
        <dbReference type="ARBA" id="ARBA00022679"/>
    </source>
</evidence>
<dbReference type="GO" id="GO:0016740">
    <property type="term" value="F:transferase activity"/>
    <property type="evidence" value="ECO:0007669"/>
    <property type="project" value="UniProtKB-KW"/>
</dbReference>
<organism evidence="14 15">
    <name type="scientific">Histidinibacterium lentulum</name>
    <dbReference type="NCBI Taxonomy" id="2480588"/>
    <lineage>
        <taxon>Bacteria</taxon>
        <taxon>Pseudomonadati</taxon>
        <taxon>Pseudomonadota</taxon>
        <taxon>Alphaproteobacteria</taxon>
        <taxon>Rhodobacterales</taxon>
        <taxon>Paracoccaceae</taxon>
        <taxon>Histidinibacterium</taxon>
    </lineage>
</organism>
<dbReference type="Pfam" id="PF09084">
    <property type="entry name" value="NMT1"/>
    <property type="match status" value="1"/>
</dbReference>
<reference evidence="14 15" key="1">
    <citation type="submission" date="2018-10" db="EMBL/GenBank/DDBJ databases">
        <title>Histidinibacterium lentulum gen. nov., sp. nov., a marine bacterium from the culture broth of Picochlorum sp. 122.</title>
        <authorList>
            <person name="Wang G."/>
        </authorList>
    </citation>
    <scope>NUCLEOTIDE SEQUENCE [LARGE SCALE GENOMIC DNA]</scope>
    <source>
        <strain evidence="14 15">B17</strain>
    </source>
</reference>
<sequence>MKTPTAFALAGLMSAAAPAALAQDLEDVTLRLPWLLNVQAAGYVMALDQGYYEEAGLDVEILPGGPNLNSTALVASGANTFGTNDVNGILLGAAQGMDLVMVAACFQRHPAGVITVADEGIREPADLVGKTLAYNEGGPWTLTQAMLAAAGVSLDDIDLVVSPSTELLINGDVDAKTGFTVNEPIAVELAGIETYILLPSDYGVNTNAEAIFTTREFLEANPETVQAFVDATVRGYAYAYENPEETVATVLEFNDQLDPVQQAEQLRRQESYVFTDFTRENGACAFDTAVVEDTLQILREFTGYDADIDPATIYSAEFVPTK</sequence>
<evidence type="ECO:0000256" key="3">
    <source>
        <dbReference type="ARBA" id="ARBA00009406"/>
    </source>
</evidence>
<evidence type="ECO:0000256" key="6">
    <source>
        <dbReference type="ARBA" id="ARBA00022723"/>
    </source>
</evidence>
<comment type="subunit">
    <text evidence="4">Homodimer.</text>
</comment>
<dbReference type="SUPFAM" id="SSF53850">
    <property type="entry name" value="Periplasmic binding protein-like II"/>
    <property type="match status" value="1"/>
</dbReference>
<feature type="chain" id="PRO_5018192363" description="Thiamine pyrimidine synthase" evidence="12">
    <location>
        <begin position="23"/>
        <end position="322"/>
    </location>
</feature>
<gene>
    <name evidence="14" type="ORF">EAT49_18675</name>
</gene>
<evidence type="ECO:0000256" key="4">
    <source>
        <dbReference type="ARBA" id="ARBA00011738"/>
    </source>
</evidence>
<evidence type="ECO:0000256" key="10">
    <source>
        <dbReference type="ARBA" id="ARBA00033171"/>
    </source>
</evidence>
<evidence type="ECO:0000313" key="15">
    <source>
        <dbReference type="Proteomes" id="UP000268016"/>
    </source>
</evidence>
<dbReference type="EMBL" id="RDRB01000011">
    <property type="protein sequence ID" value="ROT97826.1"/>
    <property type="molecule type" value="Genomic_DNA"/>
</dbReference>
<evidence type="ECO:0000256" key="9">
    <source>
        <dbReference type="ARBA" id="ARBA00023004"/>
    </source>
</evidence>
<keyword evidence="15" id="KW-1185">Reference proteome</keyword>
<comment type="similarity">
    <text evidence="3">Belongs to the NMT1/THI5 family.</text>
</comment>
<keyword evidence="9" id="KW-0408">Iron</keyword>
<name>A0A3N2QRJ6_9RHOB</name>